<name>A0A7Y4MT20_MYXXA</name>
<reference evidence="2 3" key="1">
    <citation type="submission" date="2020-05" db="EMBL/GenBank/DDBJ databases">
        <authorList>
            <person name="Whitworth D."/>
        </authorList>
    </citation>
    <scope>NUCLEOTIDE SEQUENCE [LARGE SCALE GENOMIC DNA]</scope>
    <source>
        <strain evidence="2 3">AM005</strain>
    </source>
</reference>
<dbReference type="EMBL" id="JABFNT010000077">
    <property type="protein sequence ID" value="NOJ81164.1"/>
    <property type="molecule type" value="Genomic_DNA"/>
</dbReference>
<comment type="caution">
    <text evidence="2">The sequence shown here is derived from an EMBL/GenBank/DDBJ whole genome shotgun (WGS) entry which is preliminary data.</text>
</comment>
<organism evidence="2 3">
    <name type="scientific">Myxococcus xanthus</name>
    <dbReference type="NCBI Taxonomy" id="34"/>
    <lineage>
        <taxon>Bacteria</taxon>
        <taxon>Pseudomonadati</taxon>
        <taxon>Myxococcota</taxon>
        <taxon>Myxococcia</taxon>
        <taxon>Myxococcales</taxon>
        <taxon>Cystobacterineae</taxon>
        <taxon>Myxococcaceae</taxon>
        <taxon>Myxococcus</taxon>
    </lineage>
</organism>
<dbReference type="Proteomes" id="UP000533080">
    <property type="component" value="Unassembled WGS sequence"/>
</dbReference>
<evidence type="ECO:0000313" key="3">
    <source>
        <dbReference type="Proteomes" id="UP000533080"/>
    </source>
</evidence>
<feature type="compositionally biased region" description="Basic and acidic residues" evidence="1">
    <location>
        <begin position="86"/>
        <end position="100"/>
    </location>
</feature>
<sequence length="100" mass="10926">MTMNERHALAVELGRVEVALQRAYAAMDGSVESRTRLARAKEEYRRAEAAALHALGAEDALELVETTDSPCAHTPEQEALRASVARGERELPLRSGECHA</sequence>
<dbReference type="RefSeq" id="WP_171443245.1">
    <property type="nucleotide sequence ID" value="NZ_JABFNS010000009.1"/>
</dbReference>
<proteinExistence type="predicted"/>
<evidence type="ECO:0000256" key="1">
    <source>
        <dbReference type="SAM" id="MobiDB-lite"/>
    </source>
</evidence>
<feature type="region of interest" description="Disordered" evidence="1">
    <location>
        <begin position="73"/>
        <end position="100"/>
    </location>
</feature>
<protein>
    <submittedName>
        <fullName evidence="2">Uncharacterized protein</fullName>
    </submittedName>
</protein>
<gene>
    <name evidence="2" type="ORF">HNV28_23035</name>
</gene>
<accession>A0A7Y4MT20</accession>
<dbReference type="AlphaFoldDB" id="A0A7Y4MT20"/>
<evidence type="ECO:0000313" key="2">
    <source>
        <dbReference type="EMBL" id="NOJ81164.1"/>
    </source>
</evidence>